<dbReference type="AlphaFoldDB" id="F0WWW1"/>
<name>F0WWW1_9STRA</name>
<evidence type="ECO:0000313" key="1">
    <source>
        <dbReference type="EMBL" id="CCA25946.1"/>
    </source>
</evidence>
<dbReference type="HOGENOM" id="CLU_3000399_0_0_1"/>
<proteinExistence type="predicted"/>
<reference evidence="1" key="2">
    <citation type="submission" date="2011-02" db="EMBL/GenBank/DDBJ databases">
        <authorList>
            <person name="MacLean D."/>
        </authorList>
    </citation>
    <scope>NUCLEOTIDE SEQUENCE</scope>
</reference>
<reference evidence="1" key="1">
    <citation type="journal article" date="2011" name="PLoS Biol.">
        <title>Gene gain and loss during evolution of obligate parasitism in the white rust pathogen of Arabidopsis thaliana.</title>
        <authorList>
            <person name="Kemen E."/>
            <person name="Gardiner A."/>
            <person name="Schultz-Larsen T."/>
            <person name="Kemen A.C."/>
            <person name="Balmuth A.L."/>
            <person name="Robert-Seilaniantz A."/>
            <person name="Bailey K."/>
            <person name="Holub E."/>
            <person name="Studholme D.J."/>
            <person name="Maclean D."/>
            <person name="Jones J.D."/>
        </authorList>
    </citation>
    <scope>NUCLEOTIDE SEQUENCE</scope>
</reference>
<accession>F0WWW1</accession>
<protein>
    <submittedName>
        <fullName evidence="1">AlNc14C334G10722 protein</fullName>
    </submittedName>
</protein>
<dbReference type="EMBL" id="FR824379">
    <property type="protein sequence ID" value="CCA25946.1"/>
    <property type="molecule type" value="Genomic_DNA"/>
</dbReference>
<gene>
    <name evidence="1" type="primary">AlNc14C334G10722</name>
    <name evidence="1" type="ORF">ALNC14_120900</name>
</gene>
<organism evidence="1">
    <name type="scientific">Albugo laibachii Nc14</name>
    <dbReference type="NCBI Taxonomy" id="890382"/>
    <lineage>
        <taxon>Eukaryota</taxon>
        <taxon>Sar</taxon>
        <taxon>Stramenopiles</taxon>
        <taxon>Oomycota</taxon>
        <taxon>Peronosporomycetes</taxon>
        <taxon>Albuginales</taxon>
        <taxon>Albuginaceae</taxon>
        <taxon>Albugo</taxon>
    </lineage>
</organism>
<sequence length="57" mass="6441">MNSKTAKPPIQNSPAIINSRVECHTIFRCDFVIVTGEGRRKSDLVALYAHHMQYPAQ</sequence>